<gene>
    <name evidence="2" type="ORF">CJP73_06560</name>
</gene>
<reference evidence="2 3" key="1">
    <citation type="submission" date="2017-08" db="EMBL/GenBank/DDBJ databases">
        <title>Pusillimonas indicus sp. nov., a member of the family Alcaligenaceae isolated from surface seawater.</title>
        <authorList>
            <person name="Li J."/>
        </authorList>
    </citation>
    <scope>NUCLEOTIDE SEQUENCE [LARGE SCALE GENOMIC DNA]</scope>
    <source>
        <strain evidence="2 3">L52-1-41</strain>
    </source>
</reference>
<sequence length="336" mass="37068">MPTFSISRLLRGLVLGVAATVSLPALSEEITLKYAFFAPAGTFPGKQMTHWAEEVNKRTNGKVKVETFPGGSLLGAREMWDGVTMGVTDIGLSAPSYDPGRFPLTSGMALPLGFENATEASRVLWEVTNEFQPKEFENFKVLAMFTSEPGHIQSKEPVRNLEDLANMRLRATGSGVPVIEALGGSAVGMSMPDVPQAVQTGVIDGTMTSREVLRDFRLAENLKYVTEYPMVVSTFAAVMDKKKWDALPDDVKKVLNELGDEMHAWTGRYHDEENVNGALEWAQKEQGLTILTLSDEETARWDAKMAPIVDEWVVATEAKGLPGKKYIERIKELQKQ</sequence>
<keyword evidence="1" id="KW-0732">Signal</keyword>
<dbReference type="EMBL" id="NQYH01000004">
    <property type="protein sequence ID" value="RIY41195.1"/>
    <property type="molecule type" value="Genomic_DNA"/>
</dbReference>
<organism evidence="2 3">
    <name type="scientific">Neopusillimonas maritima</name>
    <dbReference type="NCBI Taxonomy" id="2026239"/>
    <lineage>
        <taxon>Bacteria</taxon>
        <taxon>Pseudomonadati</taxon>
        <taxon>Pseudomonadota</taxon>
        <taxon>Betaproteobacteria</taxon>
        <taxon>Burkholderiales</taxon>
        <taxon>Alcaligenaceae</taxon>
        <taxon>Neopusillimonas</taxon>
    </lineage>
</organism>
<dbReference type="InterPro" id="IPR038404">
    <property type="entry name" value="TRAP_DctP_sf"/>
</dbReference>
<dbReference type="AlphaFoldDB" id="A0A3A1YUG2"/>
<dbReference type="PANTHER" id="PTHR33376">
    <property type="match status" value="1"/>
</dbReference>
<protein>
    <recommendedName>
        <fullName evidence="4">C4-dicarboxylate ABC transporter substrate-binding protein</fullName>
    </recommendedName>
</protein>
<dbReference type="Gene3D" id="3.40.190.170">
    <property type="entry name" value="Bacterial extracellular solute-binding protein, family 7"/>
    <property type="match status" value="1"/>
</dbReference>
<dbReference type="OrthoDB" id="9794826at2"/>
<dbReference type="Pfam" id="PF03480">
    <property type="entry name" value="DctP"/>
    <property type="match status" value="1"/>
</dbReference>
<dbReference type="RefSeq" id="WP_114419360.1">
    <property type="nucleotide sequence ID" value="NZ_NQYH01000004.1"/>
</dbReference>
<accession>A0A3A1YUG2</accession>
<evidence type="ECO:0000256" key="1">
    <source>
        <dbReference type="ARBA" id="ARBA00022729"/>
    </source>
</evidence>
<comment type="caution">
    <text evidence="2">The sequence shown here is derived from an EMBL/GenBank/DDBJ whole genome shotgun (WGS) entry which is preliminary data.</text>
</comment>
<dbReference type="GO" id="GO:0055085">
    <property type="term" value="P:transmembrane transport"/>
    <property type="evidence" value="ECO:0007669"/>
    <property type="project" value="InterPro"/>
</dbReference>
<dbReference type="CDD" id="cd13665">
    <property type="entry name" value="PBP2_TRAP_Dctp3_4"/>
    <property type="match status" value="1"/>
</dbReference>
<dbReference type="NCBIfam" id="NF037995">
    <property type="entry name" value="TRAP_S1"/>
    <property type="match status" value="1"/>
</dbReference>
<name>A0A3A1YUG2_9BURK</name>
<dbReference type="InterPro" id="IPR018389">
    <property type="entry name" value="DctP_fam"/>
</dbReference>
<evidence type="ECO:0008006" key="4">
    <source>
        <dbReference type="Google" id="ProtNLM"/>
    </source>
</evidence>
<evidence type="ECO:0000313" key="3">
    <source>
        <dbReference type="Proteomes" id="UP000266206"/>
    </source>
</evidence>
<dbReference type="Proteomes" id="UP000266206">
    <property type="component" value="Unassembled WGS sequence"/>
</dbReference>
<evidence type="ECO:0000313" key="2">
    <source>
        <dbReference type="EMBL" id="RIY41195.1"/>
    </source>
</evidence>
<proteinExistence type="predicted"/>
<dbReference type="PANTHER" id="PTHR33376:SF15">
    <property type="entry name" value="BLL6794 PROTEIN"/>
    <property type="match status" value="1"/>
</dbReference>